<evidence type="ECO:0000313" key="1">
    <source>
        <dbReference type="EMBL" id="MET3547871.1"/>
    </source>
</evidence>
<dbReference type="Gene3D" id="3.40.50.300">
    <property type="entry name" value="P-loop containing nucleotide triphosphate hydrolases"/>
    <property type="match status" value="1"/>
</dbReference>
<organism evidence="1 2">
    <name type="scientific">Paenibacillus favisporus</name>
    <dbReference type="NCBI Taxonomy" id="221028"/>
    <lineage>
        <taxon>Bacteria</taxon>
        <taxon>Bacillati</taxon>
        <taxon>Bacillota</taxon>
        <taxon>Bacilli</taxon>
        <taxon>Bacillales</taxon>
        <taxon>Paenibacillaceae</taxon>
        <taxon>Paenibacillus</taxon>
    </lineage>
</organism>
<dbReference type="EMBL" id="JBEPLV010000005">
    <property type="protein sequence ID" value="MET3547871.1"/>
    <property type="molecule type" value="Genomic_DNA"/>
</dbReference>
<keyword evidence="1" id="KW-0418">Kinase</keyword>
<comment type="caution">
    <text evidence="1">The sequence shown here is derived from an EMBL/GenBank/DDBJ whole genome shotgun (WGS) entry which is preliminary data.</text>
</comment>
<dbReference type="SUPFAM" id="SSF52540">
    <property type="entry name" value="P-loop containing nucleoside triphosphate hydrolases"/>
    <property type="match status" value="1"/>
</dbReference>
<reference evidence="1 2" key="1">
    <citation type="submission" date="2024-06" db="EMBL/GenBank/DDBJ databases">
        <title>Genomic Encyclopedia of Type Strains, Phase IV (KMG-IV): sequencing the most valuable type-strain genomes for metagenomic binning, comparative biology and taxonomic classification.</title>
        <authorList>
            <person name="Goeker M."/>
        </authorList>
    </citation>
    <scope>NUCLEOTIDE SEQUENCE [LARGE SCALE GENOMIC DNA]</scope>
    <source>
        <strain evidence="1 2">DSM 17253</strain>
    </source>
</reference>
<protein>
    <submittedName>
        <fullName evidence="1">2-phosphoglycerate kinase</fullName>
    </submittedName>
</protein>
<keyword evidence="2" id="KW-1185">Reference proteome</keyword>
<evidence type="ECO:0000313" key="2">
    <source>
        <dbReference type="Proteomes" id="UP001549098"/>
    </source>
</evidence>
<dbReference type="Proteomes" id="UP001549098">
    <property type="component" value="Unassembled WGS sequence"/>
</dbReference>
<dbReference type="GO" id="GO:0016301">
    <property type="term" value="F:kinase activity"/>
    <property type="evidence" value="ECO:0007669"/>
    <property type="project" value="UniProtKB-KW"/>
</dbReference>
<gene>
    <name evidence="1" type="ORF">ABID47_004499</name>
</gene>
<name>A0ABV2F7Y8_9BACL</name>
<dbReference type="RefSeq" id="WP_354499997.1">
    <property type="nucleotide sequence ID" value="NZ_JBEPLV010000005.1"/>
</dbReference>
<dbReference type="InterPro" id="IPR027417">
    <property type="entry name" value="P-loop_NTPase"/>
</dbReference>
<sequence length="233" mass="26518">MMIAAFVNKETTALSHILWIGGPPDCGKTTVADLLGSTYQLQVYHFDRYEMDHIRRADPERHPALFALGTKLADLDEKAFLEWLWLSCTPAEMATSGKSVWLERLHMVIEDLHAMSADRPIIAEGPGFFPEALLPLLPDPQRAIWMVPSESFQRDSHHRRLKGQRRAEVLDDPELAQQNHIERDLLWAEQYRQSAKERGLPLIEVDGSKGPEEVAAEVEAYFKILLPPPNHQP</sequence>
<proteinExistence type="predicted"/>
<keyword evidence="1" id="KW-0808">Transferase</keyword>
<accession>A0ABV2F7Y8</accession>